<name>A0ABR2MQ05_9ASPA</name>
<keyword evidence="3" id="KW-1185">Reference proteome</keyword>
<evidence type="ECO:0000313" key="3">
    <source>
        <dbReference type="Proteomes" id="UP001412067"/>
    </source>
</evidence>
<dbReference type="EMBL" id="JBBWWR010000005">
    <property type="protein sequence ID" value="KAK8966086.1"/>
    <property type="molecule type" value="Genomic_DNA"/>
</dbReference>
<organism evidence="2 3">
    <name type="scientific">Platanthera guangdongensis</name>
    <dbReference type="NCBI Taxonomy" id="2320717"/>
    <lineage>
        <taxon>Eukaryota</taxon>
        <taxon>Viridiplantae</taxon>
        <taxon>Streptophyta</taxon>
        <taxon>Embryophyta</taxon>
        <taxon>Tracheophyta</taxon>
        <taxon>Spermatophyta</taxon>
        <taxon>Magnoliopsida</taxon>
        <taxon>Liliopsida</taxon>
        <taxon>Asparagales</taxon>
        <taxon>Orchidaceae</taxon>
        <taxon>Orchidoideae</taxon>
        <taxon>Orchideae</taxon>
        <taxon>Orchidinae</taxon>
        <taxon>Platanthera</taxon>
    </lineage>
</organism>
<dbReference type="PANTHER" id="PTHR31182:SF21">
    <property type="entry name" value="C2 NT-TYPE DOMAIN-CONTAINING PROTEIN"/>
    <property type="match status" value="1"/>
</dbReference>
<accession>A0ABR2MQ05</accession>
<comment type="caution">
    <text evidence="2">The sequence shown here is derived from an EMBL/GenBank/DDBJ whole genome shotgun (WGS) entry which is preliminary data.</text>
</comment>
<proteinExistence type="predicted"/>
<keyword evidence="1" id="KW-0732">Signal</keyword>
<evidence type="ECO:0000313" key="2">
    <source>
        <dbReference type="EMBL" id="KAK8966086.1"/>
    </source>
</evidence>
<gene>
    <name evidence="2" type="ORF">KSP40_PGU010204</name>
</gene>
<sequence>MILIISFLVQLKLQLFKSESIDRNQVMLTRCFSPYSSSRPGDDFDDENCHKSCILFLKRFKQAKVQPEENFDPLRWERRRFVSREEKMKLSADVYLASIDQCSKRAAGGSACTVLAAVVADWLHNNPKSLPQRRQFDELVLRGSLEWRNLCKDETNRAKFSDKHFDLDTVLEEKVKTLAVVTEKSCVGFFAMEEMPESLDFLQGDMSFDTIWDGILCTGESEEKIYIASWNDHFFVLKVEKEAIYLLDTLGERLTEGCNQAYILKFDSESAIYRNSKDGEEEEGDLLVSRGVTCCKEYIKGFLSAIPLCGLQEDIKMGRANEELLHRLLQIDFHFTAPRTVVH</sequence>
<dbReference type="PANTHER" id="PTHR31182">
    <property type="entry name" value="C2 NT-TYPE DOMAIN-CONTAINING PROTEIN"/>
    <property type="match status" value="1"/>
</dbReference>
<feature type="signal peptide" evidence="1">
    <location>
        <begin position="1"/>
        <end position="18"/>
    </location>
</feature>
<reference evidence="2 3" key="1">
    <citation type="journal article" date="2022" name="Nat. Plants">
        <title>Genomes of leafy and leafless Platanthera orchids illuminate the evolution of mycoheterotrophy.</title>
        <authorList>
            <person name="Li M.H."/>
            <person name="Liu K.W."/>
            <person name="Li Z."/>
            <person name="Lu H.C."/>
            <person name="Ye Q.L."/>
            <person name="Zhang D."/>
            <person name="Wang J.Y."/>
            <person name="Li Y.F."/>
            <person name="Zhong Z.M."/>
            <person name="Liu X."/>
            <person name="Yu X."/>
            <person name="Liu D.K."/>
            <person name="Tu X.D."/>
            <person name="Liu B."/>
            <person name="Hao Y."/>
            <person name="Liao X.Y."/>
            <person name="Jiang Y.T."/>
            <person name="Sun W.H."/>
            <person name="Chen J."/>
            <person name="Chen Y.Q."/>
            <person name="Ai Y."/>
            <person name="Zhai J.W."/>
            <person name="Wu S.S."/>
            <person name="Zhou Z."/>
            <person name="Hsiao Y.Y."/>
            <person name="Wu W.L."/>
            <person name="Chen Y.Y."/>
            <person name="Lin Y.F."/>
            <person name="Hsu J.L."/>
            <person name="Li C.Y."/>
            <person name="Wang Z.W."/>
            <person name="Zhao X."/>
            <person name="Zhong W.Y."/>
            <person name="Ma X.K."/>
            <person name="Ma L."/>
            <person name="Huang J."/>
            <person name="Chen G.Z."/>
            <person name="Huang M.Z."/>
            <person name="Huang L."/>
            <person name="Peng D.H."/>
            <person name="Luo Y.B."/>
            <person name="Zou S.Q."/>
            <person name="Chen S.P."/>
            <person name="Lan S."/>
            <person name="Tsai W.C."/>
            <person name="Van de Peer Y."/>
            <person name="Liu Z.J."/>
        </authorList>
    </citation>
    <scope>NUCLEOTIDE SEQUENCE [LARGE SCALE GENOMIC DNA]</scope>
    <source>
        <strain evidence="2">Lor288</strain>
    </source>
</reference>
<protein>
    <submittedName>
        <fullName evidence="2">Uncharacterized protein</fullName>
    </submittedName>
</protein>
<feature type="chain" id="PRO_5045594684" evidence="1">
    <location>
        <begin position="19"/>
        <end position="343"/>
    </location>
</feature>
<evidence type="ECO:0000256" key="1">
    <source>
        <dbReference type="SAM" id="SignalP"/>
    </source>
</evidence>
<dbReference type="Proteomes" id="UP001412067">
    <property type="component" value="Unassembled WGS sequence"/>
</dbReference>